<dbReference type="STRING" id="619300.G3AQE8"/>
<keyword evidence="4" id="KW-0234">DNA repair</keyword>
<organism evidence="7">
    <name type="scientific">Spathaspora passalidarum (strain NRRL Y-27907 / 11-Y1)</name>
    <dbReference type="NCBI Taxonomy" id="619300"/>
    <lineage>
        <taxon>Eukaryota</taxon>
        <taxon>Fungi</taxon>
        <taxon>Dikarya</taxon>
        <taxon>Ascomycota</taxon>
        <taxon>Saccharomycotina</taxon>
        <taxon>Pichiomycetes</taxon>
        <taxon>Debaryomycetaceae</taxon>
        <taxon>Spathaspora</taxon>
    </lineage>
</organism>
<dbReference type="EMBL" id="GL996503">
    <property type="protein sequence ID" value="EGW31495.1"/>
    <property type="molecule type" value="Genomic_DNA"/>
</dbReference>
<dbReference type="Pfam" id="PF00400">
    <property type="entry name" value="WD40"/>
    <property type="match status" value="4"/>
</dbReference>
<evidence type="ECO:0000256" key="3">
    <source>
        <dbReference type="ARBA" id="ARBA00022763"/>
    </source>
</evidence>
<evidence type="ECO:0000256" key="4">
    <source>
        <dbReference type="ARBA" id="ARBA00023204"/>
    </source>
</evidence>
<dbReference type="InterPro" id="IPR001680">
    <property type="entry name" value="WD40_rpt"/>
</dbReference>
<dbReference type="GO" id="GO:0006283">
    <property type="term" value="P:transcription-coupled nucleotide-excision repair"/>
    <property type="evidence" value="ECO:0007669"/>
    <property type="project" value="InterPro"/>
</dbReference>
<keyword evidence="3" id="KW-0227">DNA damage</keyword>
<dbReference type="GO" id="GO:0043161">
    <property type="term" value="P:proteasome-mediated ubiquitin-dependent protein catabolic process"/>
    <property type="evidence" value="ECO:0007669"/>
    <property type="project" value="TreeGrafter"/>
</dbReference>
<feature type="repeat" description="WD" evidence="5">
    <location>
        <begin position="42"/>
        <end position="84"/>
    </location>
</feature>
<dbReference type="InterPro" id="IPR019775">
    <property type="entry name" value="WD40_repeat_CS"/>
</dbReference>
<dbReference type="GeneID" id="18875169"/>
<dbReference type="AlphaFoldDB" id="G3AQE8"/>
<dbReference type="KEGG" id="spaa:SPAPADRAFT_67550"/>
<name>G3AQE8_SPAPN</name>
<dbReference type="SUPFAM" id="SSF50978">
    <property type="entry name" value="WD40 repeat-like"/>
    <property type="match status" value="1"/>
</dbReference>
<dbReference type="HOGENOM" id="CLU_032951_2_1_1"/>
<dbReference type="eggNOG" id="KOG4283">
    <property type="taxonomic scope" value="Eukaryota"/>
</dbReference>
<dbReference type="InterPro" id="IPR015943">
    <property type="entry name" value="WD40/YVTN_repeat-like_dom_sf"/>
</dbReference>
<feature type="repeat" description="WD" evidence="5">
    <location>
        <begin position="118"/>
        <end position="160"/>
    </location>
</feature>
<dbReference type="PROSITE" id="PS00678">
    <property type="entry name" value="WD_REPEATS_1"/>
    <property type="match status" value="3"/>
</dbReference>
<evidence type="ECO:0000256" key="1">
    <source>
        <dbReference type="ARBA" id="ARBA00022574"/>
    </source>
</evidence>
<dbReference type="PROSITE" id="PS50082">
    <property type="entry name" value="WD_REPEATS_2"/>
    <property type="match status" value="4"/>
</dbReference>
<dbReference type="RefSeq" id="XP_007376273.1">
    <property type="nucleotide sequence ID" value="XM_007376211.1"/>
</dbReference>
<gene>
    <name evidence="6" type="ORF">SPAPADRAFT_67550</name>
</gene>
<dbReference type="InterPro" id="IPR036322">
    <property type="entry name" value="WD40_repeat_dom_sf"/>
</dbReference>
<keyword evidence="1 5" id="KW-0853">WD repeat</keyword>
<dbReference type="InParanoid" id="G3AQE8"/>
<evidence type="ECO:0000256" key="2">
    <source>
        <dbReference type="ARBA" id="ARBA00022737"/>
    </source>
</evidence>
<dbReference type="GO" id="GO:0000109">
    <property type="term" value="C:nucleotide-excision repair complex"/>
    <property type="evidence" value="ECO:0007669"/>
    <property type="project" value="TreeGrafter"/>
</dbReference>
<feature type="repeat" description="WD" evidence="5">
    <location>
        <begin position="269"/>
        <end position="302"/>
    </location>
</feature>
<dbReference type="GO" id="GO:0000209">
    <property type="term" value="P:protein polyubiquitination"/>
    <property type="evidence" value="ECO:0007669"/>
    <property type="project" value="TreeGrafter"/>
</dbReference>
<dbReference type="PROSITE" id="PS50294">
    <property type="entry name" value="WD_REPEATS_REGION"/>
    <property type="match status" value="3"/>
</dbReference>
<dbReference type="OrthoDB" id="361494at2759"/>
<proteinExistence type="predicted"/>
<dbReference type="OMA" id="WIPAPRE"/>
<dbReference type="PRINTS" id="PR00320">
    <property type="entry name" value="GPROTEINBRPT"/>
</dbReference>
<dbReference type="InterPro" id="IPR042238">
    <property type="entry name" value="Rad28/ERCC8/Ckn1/ATCSA-1"/>
</dbReference>
<reference evidence="6 7" key="1">
    <citation type="journal article" date="2011" name="Proc. Natl. Acad. Sci. U.S.A.">
        <title>Comparative genomics of xylose-fermenting fungi for enhanced biofuel production.</title>
        <authorList>
            <person name="Wohlbach D.J."/>
            <person name="Kuo A."/>
            <person name="Sato T.K."/>
            <person name="Potts K.M."/>
            <person name="Salamov A.A."/>
            <person name="LaButti K.M."/>
            <person name="Sun H."/>
            <person name="Clum A."/>
            <person name="Pangilinan J.L."/>
            <person name="Lindquist E.A."/>
            <person name="Lucas S."/>
            <person name="Lapidus A."/>
            <person name="Jin M."/>
            <person name="Gunawan C."/>
            <person name="Balan V."/>
            <person name="Dale B.E."/>
            <person name="Jeffries T.W."/>
            <person name="Zinkel R."/>
            <person name="Barry K.W."/>
            <person name="Grigoriev I.V."/>
            <person name="Gasch A.P."/>
        </authorList>
    </citation>
    <scope>NUCLEOTIDE SEQUENCE [LARGE SCALE GENOMIC DNA]</scope>
    <source>
        <strain evidence="7">NRRL Y-27907 / 11-Y1</strain>
    </source>
</reference>
<dbReference type="PANTHER" id="PTHR46202">
    <property type="entry name" value="DNA EXCISION REPAIR PROTEIN ERCC-8"/>
    <property type="match status" value="1"/>
</dbReference>
<protein>
    <submittedName>
        <fullName evidence="6">Uncharacterized protein</fullName>
    </submittedName>
</protein>
<dbReference type="PANTHER" id="PTHR46202:SF1">
    <property type="entry name" value="DNA EXCISION REPAIR PROTEIN ERCC-8"/>
    <property type="match status" value="1"/>
</dbReference>
<dbReference type="FunCoup" id="G3AQE8">
    <property type="interactions" value="105"/>
</dbReference>
<evidence type="ECO:0000256" key="5">
    <source>
        <dbReference type="PROSITE-ProRule" id="PRU00221"/>
    </source>
</evidence>
<dbReference type="GO" id="GO:0031464">
    <property type="term" value="C:Cul4A-RING E3 ubiquitin ligase complex"/>
    <property type="evidence" value="ECO:0007669"/>
    <property type="project" value="TreeGrafter"/>
</dbReference>
<feature type="repeat" description="WD" evidence="5">
    <location>
        <begin position="204"/>
        <end position="239"/>
    </location>
</feature>
<evidence type="ECO:0000313" key="6">
    <source>
        <dbReference type="EMBL" id="EGW31495.1"/>
    </source>
</evidence>
<evidence type="ECO:0000313" key="7">
    <source>
        <dbReference type="Proteomes" id="UP000000709"/>
    </source>
</evidence>
<keyword evidence="2" id="KW-0677">Repeat</keyword>
<keyword evidence="7" id="KW-1185">Reference proteome</keyword>
<accession>G3AQE8</accession>
<dbReference type="Proteomes" id="UP000000709">
    <property type="component" value="Unassembled WGS sequence"/>
</dbReference>
<dbReference type="InterPro" id="IPR020472">
    <property type="entry name" value="WD40_PAC1"/>
</dbReference>
<dbReference type="SMART" id="SM00320">
    <property type="entry name" value="WD40"/>
    <property type="match status" value="5"/>
</dbReference>
<sequence length="450" mass="50761">MQSLLLDRKLGNITPLAFATTISESYYARLHQTAKHNVFPINCHHNASVNSLALDQSDYRFLLSGCADSSIKLWDLKQTHTQRQENEVDAALGNADYDEFDYDNPITTFTNVATIPKKSVHEFGISAVQWWPYDTGMFVSASFDHFVKIWDTNELTPVHDFDLESRIYAIDICRNETNSLVAAASDSPFIRLLDLRSASSSHTLSGHKGKTLSVKWHPINPHLLASGGYDGEVKVWDIRRSNSCLCRLDMLRTNIQNSSSSSNLTRESVKAHSGPVNGLVWDESGTELYTTGNDDKVRVWDMVSSLAPPVNKLINFGPLTRNKYPQTIPIMLNPKIETETRYLLFPSENSDIFIFRTIDGKLEARLSRKGSKNVGRTCSMVNAGPFTGTYYCGTMDGEIISWSPNWVKPDANDIIHTDQEMDLDLTDILQKRKQQAEERALLYSDPYFKS</sequence>
<dbReference type="Gene3D" id="2.130.10.10">
    <property type="entry name" value="YVTN repeat-like/Quinoprotein amine dehydrogenase"/>
    <property type="match status" value="1"/>
</dbReference>